<evidence type="ECO:0000313" key="2">
    <source>
        <dbReference type="EMBL" id="PWZ19690.1"/>
    </source>
</evidence>
<dbReference type="Proteomes" id="UP000251960">
    <property type="component" value="Chromosome 6"/>
</dbReference>
<evidence type="ECO:0000256" key="1">
    <source>
        <dbReference type="SAM" id="MobiDB-lite"/>
    </source>
</evidence>
<sequence length="102" mass="10209">MRVPGCGRRGEAHRGNGHGGAPTAAVNRARNGGVYGGGALACAQRGRGGRGGGPVGAQMREGEMASKARGSSRRGRGGASPTRDVGAETAARTAAVTRRRRS</sequence>
<proteinExistence type="predicted"/>
<organism evidence="2">
    <name type="scientific">Zea mays</name>
    <name type="common">Maize</name>
    <dbReference type="NCBI Taxonomy" id="4577"/>
    <lineage>
        <taxon>Eukaryota</taxon>
        <taxon>Viridiplantae</taxon>
        <taxon>Streptophyta</taxon>
        <taxon>Embryophyta</taxon>
        <taxon>Tracheophyta</taxon>
        <taxon>Spermatophyta</taxon>
        <taxon>Magnoliopsida</taxon>
        <taxon>Liliopsida</taxon>
        <taxon>Poales</taxon>
        <taxon>Poaceae</taxon>
        <taxon>PACMAD clade</taxon>
        <taxon>Panicoideae</taxon>
        <taxon>Andropogonodae</taxon>
        <taxon>Andropogoneae</taxon>
        <taxon>Tripsacinae</taxon>
        <taxon>Zea</taxon>
    </lineage>
</organism>
<accession>A0A3L6EFX5</accession>
<gene>
    <name evidence="2" type="ORF">Zm00014a_029132</name>
</gene>
<feature type="region of interest" description="Disordered" evidence="1">
    <location>
        <begin position="1"/>
        <end position="102"/>
    </location>
</feature>
<reference evidence="2" key="1">
    <citation type="journal article" date="2018" name="Nat. Genet.">
        <title>Extensive intraspecific gene order and gene structural variations between Mo17 and other maize genomes.</title>
        <authorList>
            <person name="Sun S."/>
            <person name="Zhou Y."/>
            <person name="Chen J."/>
            <person name="Shi J."/>
            <person name="Zhao H."/>
            <person name="Zhao H."/>
            <person name="Song W."/>
            <person name="Zhang M."/>
            <person name="Cui Y."/>
            <person name="Dong X."/>
            <person name="Liu H."/>
            <person name="Ma X."/>
            <person name="Jiao Y."/>
            <person name="Wang B."/>
            <person name="Wei X."/>
            <person name="Stein J.C."/>
            <person name="Glaubitz J.C."/>
            <person name="Lu F."/>
            <person name="Yu G."/>
            <person name="Liang C."/>
            <person name="Fengler K."/>
            <person name="Li B."/>
            <person name="Rafalski A."/>
            <person name="Schnable P.S."/>
            <person name="Ware D.H."/>
            <person name="Buckler E.S."/>
            <person name="Lai J."/>
        </authorList>
    </citation>
    <scope>NUCLEOTIDE SEQUENCE [LARGE SCALE GENOMIC DNA]</scope>
    <source>
        <tissue evidence="2">Seedling</tissue>
    </source>
</reference>
<comment type="caution">
    <text evidence="2">The sequence shown here is derived from an EMBL/GenBank/DDBJ whole genome shotgun (WGS) entry which is preliminary data.</text>
</comment>
<feature type="compositionally biased region" description="Low complexity" evidence="1">
    <location>
        <begin position="87"/>
        <end position="96"/>
    </location>
</feature>
<name>A0A3L6EFX5_MAIZE</name>
<protein>
    <submittedName>
        <fullName evidence="2">Uncharacterized protein</fullName>
    </submittedName>
</protein>
<dbReference type="EMBL" id="NCVQ01000007">
    <property type="protein sequence ID" value="PWZ19690.1"/>
    <property type="molecule type" value="Genomic_DNA"/>
</dbReference>
<dbReference type="AlphaFoldDB" id="A0A3L6EFX5"/>